<protein>
    <recommendedName>
        <fullName evidence="3">Reverse transcriptase Ty1/copia-type domain-containing protein</fullName>
    </recommendedName>
</protein>
<proteinExistence type="predicted"/>
<dbReference type="Proteomes" id="UP001054945">
    <property type="component" value="Unassembled WGS sequence"/>
</dbReference>
<organism evidence="1 2">
    <name type="scientific">Caerostris extrusa</name>
    <name type="common">Bark spider</name>
    <name type="synonym">Caerostris bankana</name>
    <dbReference type="NCBI Taxonomy" id="172846"/>
    <lineage>
        <taxon>Eukaryota</taxon>
        <taxon>Metazoa</taxon>
        <taxon>Ecdysozoa</taxon>
        <taxon>Arthropoda</taxon>
        <taxon>Chelicerata</taxon>
        <taxon>Arachnida</taxon>
        <taxon>Araneae</taxon>
        <taxon>Araneomorphae</taxon>
        <taxon>Entelegynae</taxon>
        <taxon>Araneoidea</taxon>
        <taxon>Araneidae</taxon>
        <taxon>Caerostris</taxon>
    </lineage>
</organism>
<accession>A0AAV4R554</accession>
<gene>
    <name evidence="1" type="ORF">CEXT_660461</name>
</gene>
<dbReference type="AlphaFoldDB" id="A0AAV4R554"/>
<sequence length="73" mass="8519">MADEIQVMNDRQAWKLMSASKNSKVIGCRWVYTLKKDEKDVICRCKARVENLELTCCSDSDFASNRESLDRRE</sequence>
<dbReference type="EMBL" id="BPLR01007425">
    <property type="protein sequence ID" value="GIY16860.1"/>
    <property type="molecule type" value="Genomic_DNA"/>
</dbReference>
<evidence type="ECO:0008006" key="3">
    <source>
        <dbReference type="Google" id="ProtNLM"/>
    </source>
</evidence>
<keyword evidence="2" id="KW-1185">Reference proteome</keyword>
<name>A0AAV4R554_CAEEX</name>
<evidence type="ECO:0000313" key="1">
    <source>
        <dbReference type="EMBL" id="GIY16860.1"/>
    </source>
</evidence>
<reference evidence="1 2" key="1">
    <citation type="submission" date="2021-06" db="EMBL/GenBank/DDBJ databases">
        <title>Caerostris extrusa draft genome.</title>
        <authorList>
            <person name="Kono N."/>
            <person name="Arakawa K."/>
        </authorList>
    </citation>
    <scope>NUCLEOTIDE SEQUENCE [LARGE SCALE GENOMIC DNA]</scope>
</reference>
<evidence type="ECO:0000313" key="2">
    <source>
        <dbReference type="Proteomes" id="UP001054945"/>
    </source>
</evidence>
<comment type="caution">
    <text evidence="1">The sequence shown here is derived from an EMBL/GenBank/DDBJ whole genome shotgun (WGS) entry which is preliminary data.</text>
</comment>